<dbReference type="OrthoDB" id="5421247at2759"/>
<reference evidence="1 2" key="1">
    <citation type="submission" date="2013-03" db="EMBL/GenBank/DDBJ databases">
        <title>The Genome Sequence of Capronia epimyces CBS 606.96.</title>
        <authorList>
            <consortium name="The Broad Institute Genomics Platform"/>
            <person name="Cuomo C."/>
            <person name="de Hoog S."/>
            <person name="Gorbushina A."/>
            <person name="Walker B."/>
            <person name="Young S.K."/>
            <person name="Zeng Q."/>
            <person name="Gargeya S."/>
            <person name="Fitzgerald M."/>
            <person name="Haas B."/>
            <person name="Abouelleil A."/>
            <person name="Allen A.W."/>
            <person name="Alvarado L."/>
            <person name="Arachchi H.M."/>
            <person name="Berlin A.M."/>
            <person name="Chapman S.B."/>
            <person name="Gainer-Dewar J."/>
            <person name="Goldberg J."/>
            <person name="Griggs A."/>
            <person name="Gujja S."/>
            <person name="Hansen M."/>
            <person name="Howarth C."/>
            <person name="Imamovic A."/>
            <person name="Ireland A."/>
            <person name="Larimer J."/>
            <person name="McCowan C."/>
            <person name="Murphy C."/>
            <person name="Pearson M."/>
            <person name="Poon T.W."/>
            <person name="Priest M."/>
            <person name="Roberts A."/>
            <person name="Saif S."/>
            <person name="Shea T."/>
            <person name="Sisk P."/>
            <person name="Sykes S."/>
            <person name="Wortman J."/>
            <person name="Nusbaum C."/>
            <person name="Birren B."/>
        </authorList>
    </citation>
    <scope>NUCLEOTIDE SEQUENCE [LARGE SCALE GENOMIC DNA]</scope>
    <source>
        <strain evidence="1 2">CBS 606.96</strain>
    </source>
</reference>
<accession>W9YC46</accession>
<comment type="caution">
    <text evidence="1">The sequence shown here is derived from an EMBL/GenBank/DDBJ whole genome shotgun (WGS) entry which is preliminary data.</text>
</comment>
<dbReference type="AlphaFoldDB" id="W9YC46"/>
<evidence type="ECO:0000313" key="1">
    <source>
        <dbReference type="EMBL" id="EXJ79894.1"/>
    </source>
</evidence>
<gene>
    <name evidence="1" type="ORF">A1O3_08179</name>
</gene>
<dbReference type="STRING" id="1182542.W9YC46"/>
<sequence>MVREIPYISPTDLLVFKIFSCGLNRTSWQKDRDVHDAERLLEILADSKPLVLTTQQREAVKGVHRCGSAQ</sequence>
<protein>
    <submittedName>
        <fullName evidence="1">Uncharacterized protein</fullName>
    </submittedName>
</protein>
<name>W9YC46_9EURO</name>
<dbReference type="RefSeq" id="XP_007736468.1">
    <property type="nucleotide sequence ID" value="XM_007738278.1"/>
</dbReference>
<dbReference type="EMBL" id="AMGY01000007">
    <property type="protein sequence ID" value="EXJ79894.1"/>
    <property type="molecule type" value="Genomic_DNA"/>
</dbReference>
<dbReference type="GeneID" id="19172268"/>
<dbReference type="Proteomes" id="UP000019478">
    <property type="component" value="Unassembled WGS sequence"/>
</dbReference>
<organism evidence="1 2">
    <name type="scientific">Capronia epimyces CBS 606.96</name>
    <dbReference type="NCBI Taxonomy" id="1182542"/>
    <lineage>
        <taxon>Eukaryota</taxon>
        <taxon>Fungi</taxon>
        <taxon>Dikarya</taxon>
        <taxon>Ascomycota</taxon>
        <taxon>Pezizomycotina</taxon>
        <taxon>Eurotiomycetes</taxon>
        <taxon>Chaetothyriomycetidae</taxon>
        <taxon>Chaetothyriales</taxon>
        <taxon>Herpotrichiellaceae</taxon>
        <taxon>Capronia</taxon>
    </lineage>
</organism>
<proteinExistence type="predicted"/>
<dbReference type="HOGENOM" id="CLU_2757555_0_0_1"/>
<keyword evidence="2" id="KW-1185">Reference proteome</keyword>
<evidence type="ECO:0000313" key="2">
    <source>
        <dbReference type="Proteomes" id="UP000019478"/>
    </source>
</evidence>